<evidence type="ECO:0000259" key="5">
    <source>
        <dbReference type="PROSITE" id="PS51192"/>
    </source>
</evidence>
<dbReference type="CDD" id="cd17990">
    <property type="entry name" value="DEXHc_HrpB"/>
    <property type="match status" value="1"/>
</dbReference>
<dbReference type="PANTHER" id="PTHR43519">
    <property type="entry name" value="ATP-DEPENDENT RNA HELICASE HRPB"/>
    <property type="match status" value="1"/>
</dbReference>
<evidence type="ECO:0000256" key="1">
    <source>
        <dbReference type="ARBA" id="ARBA00022741"/>
    </source>
</evidence>
<gene>
    <name evidence="7" type="ORF">BGO89_05675</name>
</gene>
<dbReference type="SUPFAM" id="SSF52540">
    <property type="entry name" value="P-loop containing nucleoside triphosphate hydrolases"/>
    <property type="match status" value="1"/>
</dbReference>
<sequence length="805" mass="89363">MPVFPALPIVDVLPSILDALSGHSSCILEAPPGAGKTTIVPLALLDAPWLKDRRIILLEPRRLAARAAARRMADLLGEDAGRTVGYRMRMDTKVSNSTRIEVVTEGILTRMLSSDPTLADTAIVIFDEFHERSLQADTGLGLCLLGRDLGDTDLRIMVMSATLSSLDRLRTLLPEGTPVIRSEGRMYPVETTYMTSTPTRHLDHLMSAAIVDALHDHDGDILCFLPGTAEIRRTLTAASTSLDKAGITNVDLIPLYGDLDVREQDRALRPSPATRRKVVLATSIAETSITIDGVRVVIDGGRSREPRFDPRIGMSHLVTVPVSRDAAEQRRGRAGRTAEGTCIRLWTRTEQEQLPERRLPEILTADLAPLALDLAAFGASVQDVPWIDAPPDGHYRQAIELLRELHALDDDGNITSDGREMARMAMHPRMAHMIRRAPEARRMALILAVLLGERDILRAVRDADLRRRVAIIDGMHDDQADMQAVRSARQRLSVLERNAADPASPLDMDSCGRIMSLAYPDRIARRKDASSPLYLMRNGRTARLYDHDSLIEHEWLAIAALDGTASDVRIGLAAPMTEEDVLGNAGQDVVTVPVFGWDDDAGTVVARIRRSLGSIVLQEHDDPDADPYAIAAALAEHYARNDWKDLPWTDAARILYRRMTFAGIDVPISVWTEALVGCRKRKDVERIDVRSILDTAMSWEERQRLDRLAPTHYTVPNGRRIAIDYSDPERPVLAVRLQDMFGVKTQPRVADGRIVLTVHLLSPAGRPIQVTQDIGGFWSGSYAEVRKEMRGRYPKHTWPEDPTTM</sequence>
<dbReference type="Gene3D" id="3.40.50.300">
    <property type="entry name" value="P-loop containing nucleotide triphosphate hydrolases"/>
    <property type="match status" value="2"/>
</dbReference>
<comment type="caution">
    <text evidence="7">The sequence shown here is derived from an EMBL/GenBank/DDBJ whole genome shotgun (WGS) entry which is preliminary data.</text>
</comment>
<dbReference type="Pfam" id="PF08482">
    <property type="entry name" value="HrpB_C"/>
    <property type="match status" value="1"/>
</dbReference>
<dbReference type="PANTHER" id="PTHR43519:SF1">
    <property type="entry name" value="ATP-DEPENDENT RNA HELICASE HRPB"/>
    <property type="match status" value="1"/>
</dbReference>
<dbReference type="SMART" id="SM00847">
    <property type="entry name" value="HA2"/>
    <property type="match status" value="1"/>
</dbReference>
<dbReference type="PROSITE" id="PS51192">
    <property type="entry name" value="HELICASE_ATP_BIND_1"/>
    <property type="match status" value="1"/>
</dbReference>
<dbReference type="InterPro" id="IPR010225">
    <property type="entry name" value="HrpB"/>
</dbReference>
<dbReference type="GO" id="GO:0003676">
    <property type="term" value="F:nucleic acid binding"/>
    <property type="evidence" value="ECO:0007669"/>
    <property type="project" value="InterPro"/>
</dbReference>
<accession>A0A1M3L349</accession>
<dbReference type="InterPro" id="IPR001650">
    <property type="entry name" value="Helicase_C-like"/>
</dbReference>
<dbReference type="GO" id="GO:0016787">
    <property type="term" value="F:hydrolase activity"/>
    <property type="evidence" value="ECO:0007669"/>
    <property type="project" value="UniProtKB-KW"/>
</dbReference>
<keyword evidence="3 7" id="KW-0347">Helicase</keyword>
<dbReference type="SMART" id="SM00487">
    <property type="entry name" value="DEXDc"/>
    <property type="match status" value="1"/>
</dbReference>
<dbReference type="InterPro" id="IPR013689">
    <property type="entry name" value="RNA_helicase_ATP-dep_HrpB_C"/>
</dbReference>
<dbReference type="InterPro" id="IPR011545">
    <property type="entry name" value="DEAD/DEAH_box_helicase_dom"/>
</dbReference>
<dbReference type="InterPro" id="IPR048333">
    <property type="entry name" value="HA2_WH"/>
</dbReference>
<dbReference type="STRING" id="1895771.BGO89_05675"/>
<dbReference type="InterPro" id="IPR014001">
    <property type="entry name" value="Helicase_ATP-bd"/>
</dbReference>
<dbReference type="FunFam" id="3.40.50.300:FF:002125">
    <property type="entry name" value="ATP-dependent helicase HrpB"/>
    <property type="match status" value="1"/>
</dbReference>
<evidence type="ECO:0000256" key="3">
    <source>
        <dbReference type="ARBA" id="ARBA00022806"/>
    </source>
</evidence>
<dbReference type="Pfam" id="PF00270">
    <property type="entry name" value="DEAD"/>
    <property type="match status" value="1"/>
</dbReference>
<keyword evidence="2" id="KW-0378">Hydrolase</keyword>
<dbReference type="AlphaFoldDB" id="A0A1M3L349"/>
<organism evidence="7 8">
    <name type="scientific">Candidatus Kapaibacterium thiocyanatum</name>
    <dbReference type="NCBI Taxonomy" id="1895771"/>
    <lineage>
        <taxon>Bacteria</taxon>
        <taxon>Pseudomonadati</taxon>
        <taxon>Candidatus Kapaibacteriota</taxon>
        <taxon>Candidatus Kapaibacteriia</taxon>
        <taxon>Candidatus Kapaibacteriales</taxon>
        <taxon>Candidatus Kapaibacteriaceae</taxon>
        <taxon>Candidatus Kapaibacterium</taxon>
    </lineage>
</organism>
<keyword evidence="4" id="KW-0067">ATP-binding</keyword>
<proteinExistence type="predicted"/>
<dbReference type="InterPro" id="IPR056329">
    <property type="entry name" value="CON_HrpB"/>
</dbReference>
<dbReference type="InterPro" id="IPR049614">
    <property type="entry name" value="HrpB_DEXH"/>
</dbReference>
<protein>
    <submittedName>
        <fullName evidence="7">ATP-dependent helicase HrpB</fullName>
    </submittedName>
</protein>
<feature type="domain" description="Helicase C-terminal" evidence="6">
    <location>
        <begin position="209"/>
        <end position="378"/>
    </location>
</feature>
<dbReference type="NCBIfam" id="TIGR01970">
    <property type="entry name" value="DEAH_box_HrpB"/>
    <property type="match status" value="1"/>
</dbReference>
<dbReference type="InterPro" id="IPR007502">
    <property type="entry name" value="Helicase-assoc_dom"/>
</dbReference>
<evidence type="ECO:0000313" key="7">
    <source>
        <dbReference type="EMBL" id="OJX59706.1"/>
    </source>
</evidence>
<dbReference type="Pfam" id="PF04408">
    <property type="entry name" value="WHD_HA2"/>
    <property type="match status" value="1"/>
</dbReference>
<dbReference type="GO" id="GO:0004386">
    <property type="term" value="F:helicase activity"/>
    <property type="evidence" value="ECO:0007669"/>
    <property type="project" value="UniProtKB-KW"/>
</dbReference>
<feature type="domain" description="Helicase ATP-binding" evidence="5">
    <location>
        <begin position="17"/>
        <end position="181"/>
    </location>
</feature>
<evidence type="ECO:0000256" key="2">
    <source>
        <dbReference type="ARBA" id="ARBA00022801"/>
    </source>
</evidence>
<dbReference type="GO" id="GO:0005524">
    <property type="term" value="F:ATP binding"/>
    <property type="evidence" value="ECO:0007669"/>
    <property type="project" value="UniProtKB-KW"/>
</dbReference>
<evidence type="ECO:0000313" key="8">
    <source>
        <dbReference type="Proteomes" id="UP000184233"/>
    </source>
</evidence>
<dbReference type="Pfam" id="PF00271">
    <property type="entry name" value="Helicase_C"/>
    <property type="match status" value="1"/>
</dbReference>
<dbReference type="Gene3D" id="1.20.120.1080">
    <property type="match status" value="1"/>
</dbReference>
<reference evidence="7 8" key="1">
    <citation type="submission" date="2016-09" db="EMBL/GenBank/DDBJ databases">
        <title>Genome-resolved meta-omics ties microbial dynamics to process performance in biotechnology for thiocyanate degradation.</title>
        <authorList>
            <person name="Kantor R.S."/>
            <person name="Huddy R.J."/>
            <person name="Iyer R."/>
            <person name="Thomas B.C."/>
            <person name="Brown C.T."/>
            <person name="Anantharaman K."/>
            <person name="Tringe S."/>
            <person name="Hettich R.L."/>
            <person name="Harrison S.T."/>
            <person name="Banfield J.F."/>
        </authorList>
    </citation>
    <scope>NUCLEOTIDE SEQUENCE [LARGE SCALE GENOMIC DNA]</scope>
    <source>
        <strain evidence="7">59-99</strain>
    </source>
</reference>
<dbReference type="Proteomes" id="UP000184233">
    <property type="component" value="Unassembled WGS sequence"/>
</dbReference>
<evidence type="ECO:0000256" key="4">
    <source>
        <dbReference type="ARBA" id="ARBA00022840"/>
    </source>
</evidence>
<name>A0A1M3L349_9BACT</name>
<dbReference type="PROSITE" id="PS51194">
    <property type="entry name" value="HELICASE_CTER"/>
    <property type="match status" value="1"/>
</dbReference>
<evidence type="ECO:0000259" key="6">
    <source>
        <dbReference type="PROSITE" id="PS51194"/>
    </source>
</evidence>
<dbReference type="EMBL" id="MKVH01000009">
    <property type="protein sequence ID" value="OJX59706.1"/>
    <property type="molecule type" value="Genomic_DNA"/>
</dbReference>
<dbReference type="Pfam" id="PF24473">
    <property type="entry name" value="CON_HrpB"/>
    <property type="match status" value="1"/>
</dbReference>
<dbReference type="InterPro" id="IPR027417">
    <property type="entry name" value="P-loop_NTPase"/>
</dbReference>
<dbReference type="SMART" id="SM00490">
    <property type="entry name" value="HELICc"/>
    <property type="match status" value="1"/>
</dbReference>
<dbReference type="PIRSF" id="PIRSF005496">
    <property type="entry name" value="ATP_hel_hrpB"/>
    <property type="match status" value="1"/>
</dbReference>
<keyword evidence="1" id="KW-0547">Nucleotide-binding</keyword>
<dbReference type="CDD" id="cd18791">
    <property type="entry name" value="SF2_C_RHA"/>
    <property type="match status" value="1"/>
</dbReference>